<comment type="caution">
    <text evidence="2">The sequence shown here is derived from an EMBL/GenBank/DDBJ whole genome shotgun (WGS) entry which is preliminary data.</text>
</comment>
<gene>
    <name evidence="2" type="ORF">PSTG_13618</name>
</gene>
<feature type="compositionally biased region" description="Basic and acidic residues" evidence="1">
    <location>
        <begin position="133"/>
        <end position="142"/>
    </location>
</feature>
<dbReference type="Proteomes" id="UP000054564">
    <property type="component" value="Unassembled WGS sequence"/>
</dbReference>
<dbReference type="EMBL" id="AJIL01000148">
    <property type="protein sequence ID" value="KNE92981.1"/>
    <property type="molecule type" value="Genomic_DNA"/>
</dbReference>
<reference evidence="3" key="1">
    <citation type="submission" date="2014-03" db="EMBL/GenBank/DDBJ databases">
        <title>The Genome Sequence of Puccinia striiformis f. sp. tritici PST-78.</title>
        <authorList>
            <consortium name="The Broad Institute Genome Sequencing Platform"/>
            <person name="Cuomo C."/>
            <person name="Hulbert S."/>
            <person name="Chen X."/>
            <person name="Walker B."/>
            <person name="Young S.K."/>
            <person name="Zeng Q."/>
            <person name="Gargeya S."/>
            <person name="Fitzgerald M."/>
            <person name="Haas B."/>
            <person name="Abouelleil A."/>
            <person name="Alvarado L."/>
            <person name="Arachchi H.M."/>
            <person name="Berlin A.M."/>
            <person name="Chapman S.B."/>
            <person name="Goldberg J."/>
            <person name="Griggs A."/>
            <person name="Gujja S."/>
            <person name="Hansen M."/>
            <person name="Howarth C."/>
            <person name="Imamovic A."/>
            <person name="Larimer J."/>
            <person name="McCowan C."/>
            <person name="Montmayeur A."/>
            <person name="Murphy C."/>
            <person name="Neiman D."/>
            <person name="Pearson M."/>
            <person name="Priest M."/>
            <person name="Roberts A."/>
            <person name="Saif S."/>
            <person name="Shea T."/>
            <person name="Sisk P."/>
            <person name="Sykes S."/>
            <person name="Wortman J."/>
            <person name="Nusbaum C."/>
            <person name="Birren B."/>
        </authorList>
    </citation>
    <scope>NUCLEOTIDE SEQUENCE [LARGE SCALE GENOMIC DNA]</scope>
    <source>
        <strain evidence="3">race PST-78</strain>
    </source>
</reference>
<feature type="region of interest" description="Disordered" evidence="1">
    <location>
        <begin position="95"/>
        <end position="176"/>
    </location>
</feature>
<proteinExistence type="predicted"/>
<sequence>MPITRPSSQKCEVFTLSMIITFIFAPQTPVFLLEARVRDLTGLCHLELYFFNIRTAVEASSLICRAKFRHTGNDVLQQNLILKQPNPSSYCWNLSSGEPSPRHNVKRRRQSKPAAQQNSTTAFKPRPSSPRSLLERITEHASDNQSSKEVSDLNRRNQPQSELDANSGKGLLRRLD</sequence>
<keyword evidence="3" id="KW-1185">Reference proteome</keyword>
<name>A0A0L0V1C6_9BASI</name>
<evidence type="ECO:0000313" key="2">
    <source>
        <dbReference type="EMBL" id="KNE92981.1"/>
    </source>
</evidence>
<accession>A0A0L0V1C6</accession>
<feature type="compositionally biased region" description="Polar residues" evidence="1">
    <location>
        <begin position="113"/>
        <end position="122"/>
    </location>
</feature>
<dbReference type="AlphaFoldDB" id="A0A0L0V1C6"/>
<protein>
    <submittedName>
        <fullName evidence="2">Uncharacterized protein</fullName>
    </submittedName>
</protein>
<organism evidence="2 3">
    <name type="scientific">Puccinia striiformis f. sp. tritici PST-78</name>
    <dbReference type="NCBI Taxonomy" id="1165861"/>
    <lineage>
        <taxon>Eukaryota</taxon>
        <taxon>Fungi</taxon>
        <taxon>Dikarya</taxon>
        <taxon>Basidiomycota</taxon>
        <taxon>Pucciniomycotina</taxon>
        <taxon>Pucciniomycetes</taxon>
        <taxon>Pucciniales</taxon>
        <taxon>Pucciniaceae</taxon>
        <taxon>Puccinia</taxon>
    </lineage>
</organism>
<evidence type="ECO:0000313" key="3">
    <source>
        <dbReference type="Proteomes" id="UP000054564"/>
    </source>
</evidence>
<evidence type="ECO:0000256" key="1">
    <source>
        <dbReference type="SAM" id="MobiDB-lite"/>
    </source>
</evidence>